<dbReference type="EMBL" id="CP136895">
    <property type="protein sequence ID" value="WOL10699.1"/>
    <property type="molecule type" value="Genomic_DNA"/>
</dbReference>
<evidence type="ECO:0000259" key="2">
    <source>
        <dbReference type="Pfam" id="PF25103"/>
    </source>
</evidence>
<dbReference type="PANTHER" id="PTHR36739">
    <property type="entry name" value="D-TAGATOSE-1,6-BISPHOSPHATE ALDOLASE SUBUNIT"/>
    <property type="match status" value="1"/>
</dbReference>
<sequence>MADSSALCFPSSFNASRAAALSPSPRTNPPRKFAFPSSPSSPASPLRKNLVLRSVRPRAKESDDDGGCFGDDPYGPYPWESTAFSEGPTIQWVPEDRITLFTSEGLIHIGGSLVPRRFAHIKKRQGKPLVSRRQRFQESDYMNPEQGLCLGALFDIAATNVCILKLFSHHLHLQLTFCNVFQQGLDMGRRLCIFGFCRSIEMLSDVVEDTVVEHGGEVVNAEKVSSEGLQEKLTMTVAVPLLWGVPPAADTLRVAVRSGGGIVEKVYWQWNFL</sequence>
<dbReference type="AlphaFoldDB" id="A0AAQ3KM77"/>
<protein>
    <recommendedName>
        <fullName evidence="2">DUF7811 domain-containing protein</fullName>
    </recommendedName>
</protein>
<accession>A0AAQ3KM77</accession>
<dbReference type="Pfam" id="PF25103">
    <property type="entry name" value="DUF7811"/>
    <property type="match status" value="2"/>
</dbReference>
<proteinExistence type="predicted"/>
<dbReference type="InterPro" id="IPR056713">
    <property type="entry name" value="DUF7811"/>
</dbReference>
<name>A0AAQ3KM77_9LILI</name>
<dbReference type="Proteomes" id="UP001327560">
    <property type="component" value="Chromosome 6"/>
</dbReference>
<feature type="region of interest" description="Disordered" evidence="1">
    <location>
        <begin position="19"/>
        <end position="51"/>
    </location>
</feature>
<evidence type="ECO:0000313" key="3">
    <source>
        <dbReference type="EMBL" id="WOL10699.1"/>
    </source>
</evidence>
<keyword evidence="4" id="KW-1185">Reference proteome</keyword>
<evidence type="ECO:0000313" key="4">
    <source>
        <dbReference type="Proteomes" id="UP001327560"/>
    </source>
</evidence>
<dbReference type="PANTHER" id="PTHR36739:SF1">
    <property type="entry name" value="D-TAGATOSE-1,6-BISPHOSPHATE ALDOLASE SUBUNIT"/>
    <property type="match status" value="1"/>
</dbReference>
<feature type="compositionally biased region" description="Low complexity" evidence="1">
    <location>
        <begin position="19"/>
        <end position="48"/>
    </location>
</feature>
<organism evidence="3 4">
    <name type="scientific">Canna indica</name>
    <name type="common">Indian-shot</name>
    <dbReference type="NCBI Taxonomy" id="4628"/>
    <lineage>
        <taxon>Eukaryota</taxon>
        <taxon>Viridiplantae</taxon>
        <taxon>Streptophyta</taxon>
        <taxon>Embryophyta</taxon>
        <taxon>Tracheophyta</taxon>
        <taxon>Spermatophyta</taxon>
        <taxon>Magnoliopsida</taxon>
        <taxon>Liliopsida</taxon>
        <taxon>Zingiberales</taxon>
        <taxon>Cannaceae</taxon>
        <taxon>Canna</taxon>
    </lineage>
</organism>
<gene>
    <name evidence="3" type="ORF">Cni_G19458</name>
</gene>
<evidence type="ECO:0000256" key="1">
    <source>
        <dbReference type="SAM" id="MobiDB-lite"/>
    </source>
</evidence>
<feature type="domain" description="DUF7811" evidence="2">
    <location>
        <begin position="131"/>
        <end position="161"/>
    </location>
</feature>
<reference evidence="3 4" key="1">
    <citation type="submission" date="2023-10" db="EMBL/GenBank/DDBJ databases">
        <title>Chromosome-scale genome assembly provides insights into flower coloration mechanisms of Canna indica.</title>
        <authorList>
            <person name="Li C."/>
        </authorList>
    </citation>
    <scope>NUCLEOTIDE SEQUENCE [LARGE SCALE GENOMIC DNA]</scope>
    <source>
        <tissue evidence="3">Flower</tissue>
    </source>
</reference>
<feature type="domain" description="DUF7811" evidence="2">
    <location>
        <begin position="177"/>
        <end position="273"/>
    </location>
</feature>